<gene>
    <name evidence="4" type="ORF">PAXRUDRAFT_832013</name>
</gene>
<name>A0A0D0DNU3_9AGAM</name>
<dbReference type="HOGENOM" id="CLU_013253_1_2_1"/>
<feature type="domain" description="Peptidase A1" evidence="3">
    <location>
        <begin position="1"/>
        <end position="301"/>
    </location>
</feature>
<dbReference type="EMBL" id="KN825580">
    <property type="protein sequence ID" value="KIK84179.1"/>
    <property type="molecule type" value="Genomic_DNA"/>
</dbReference>
<reference evidence="5" key="2">
    <citation type="submission" date="2015-01" db="EMBL/GenBank/DDBJ databases">
        <title>Evolutionary Origins and Diversification of the Mycorrhizal Mutualists.</title>
        <authorList>
            <consortium name="DOE Joint Genome Institute"/>
            <consortium name="Mycorrhizal Genomics Consortium"/>
            <person name="Kohler A."/>
            <person name="Kuo A."/>
            <person name="Nagy L.G."/>
            <person name="Floudas D."/>
            <person name="Copeland A."/>
            <person name="Barry K.W."/>
            <person name="Cichocki N."/>
            <person name="Veneault-Fourrey C."/>
            <person name="LaButti K."/>
            <person name="Lindquist E.A."/>
            <person name="Lipzen A."/>
            <person name="Lundell T."/>
            <person name="Morin E."/>
            <person name="Murat C."/>
            <person name="Riley R."/>
            <person name="Ohm R."/>
            <person name="Sun H."/>
            <person name="Tunlid A."/>
            <person name="Henrissat B."/>
            <person name="Grigoriev I.V."/>
            <person name="Hibbett D.S."/>
            <person name="Martin F."/>
        </authorList>
    </citation>
    <scope>NUCLEOTIDE SEQUENCE [LARGE SCALE GENOMIC DNA]</scope>
    <source>
        <strain evidence="5">Ve08.2h10</strain>
    </source>
</reference>
<reference evidence="4 5" key="1">
    <citation type="submission" date="2014-04" db="EMBL/GenBank/DDBJ databases">
        <authorList>
            <consortium name="DOE Joint Genome Institute"/>
            <person name="Kuo A."/>
            <person name="Kohler A."/>
            <person name="Jargeat P."/>
            <person name="Nagy L.G."/>
            <person name="Floudas D."/>
            <person name="Copeland A."/>
            <person name="Barry K.W."/>
            <person name="Cichocki N."/>
            <person name="Veneault-Fourrey C."/>
            <person name="LaButti K."/>
            <person name="Lindquist E.A."/>
            <person name="Lipzen A."/>
            <person name="Lundell T."/>
            <person name="Morin E."/>
            <person name="Murat C."/>
            <person name="Sun H."/>
            <person name="Tunlid A."/>
            <person name="Henrissat B."/>
            <person name="Grigoriev I.V."/>
            <person name="Hibbett D.S."/>
            <person name="Martin F."/>
            <person name="Nordberg H.P."/>
            <person name="Cantor M.N."/>
            <person name="Hua S.X."/>
        </authorList>
    </citation>
    <scope>NUCLEOTIDE SEQUENCE [LARGE SCALE GENOMIC DNA]</scope>
    <source>
        <strain evidence="4 5">Ve08.2h10</strain>
    </source>
</reference>
<dbReference type="PRINTS" id="PR00792">
    <property type="entry name" value="PEPSIN"/>
</dbReference>
<dbReference type="InParanoid" id="A0A0D0DNU3"/>
<dbReference type="SUPFAM" id="SSF50630">
    <property type="entry name" value="Acid proteases"/>
    <property type="match status" value="1"/>
</dbReference>
<evidence type="ECO:0000313" key="5">
    <source>
        <dbReference type="Proteomes" id="UP000054538"/>
    </source>
</evidence>
<evidence type="ECO:0000313" key="4">
    <source>
        <dbReference type="EMBL" id="KIK84179.1"/>
    </source>
</evidence>
<dbReference type="InterPro" id="IPR034164">
    <property type="entry name" value="Pepsin-like_dom"/>
</dbReference>
<dbReference type="GO" id="GO:0004190">
    <property type="term" value="F:aspartic-type endopeptidase activity"/>
    <property type="evidence" value="ECO:0007669"/>
    <property type="project" value="InterPro"/>
</dbReference>
<dbReference type="Proteomes" id="UP000054538">
    <property type="component" value="Unassembled WGS sequence"/>
</dbReference>
<accession>A0A0D0DNU3</accession>
<organism evidence="4 5">
    <name type="scientific">Paxillus rubicundulus Ve08.2h10</name>
    <dbReference type="NCBI Taxonomy" id="930991"/>
    <lineage>
        <taxon>Eukaryota</taxon>
        <taxon>Fungi</taxon>
        <taxon>Dikarya</taxon>
        <taxon>Basidiomycota</taxon>
        <taxon>Agaricomycotina</taxon>
        <taxon>Agaricomycetes</taxon>
        <taxon>Agaricomycetidae</taxon>
        <taxon>Boletales</taxon>
        <taxon>Paxilineae</taxon>
        <taxon>Paxillaceae</taxon>
        <taxon>Paxillus</taxon>
    </lineage>
</organism>
<dbReference type="AlphaFoldDB" id="A0A0D0DNU3"/>
<evidence type="ECO:0000256" key="1">
    <source>
        <dbReference type="ARBA" id="ARBA00007447"/>
    </source>
</evidence>
<proteinExistence type="inferred from homology"/>
<dbReference type="PROSITE" id="PS51767">
    <property type="entry name" value="PEPTIDASE_A1"/>
    <property type="match status" value="1"/>
</dbReference>
<dbReference type="Pfam" id="PF00026">
    <property type="entry name" value="Asp"/>
    <property type="match status" value="1"/>
</dbReference>
<dbReference type="OrthoDB" id="771136at2759"/>
<dbReference type="PANTHER" id="PTHR47966:SF6">
    <property type="entry name" value="PEPTIDASE A1 DOMAIN-CONTAINING PROTEIN"/>
    <property type="match status" value="1"/>
</dbReference>
<dbReference type="PANTHER" id="PTHR47966">
    <property type="entry name" value="BETA-SITE APP-CLEAVING ENZYME, ISOFORM A-RELATED"/>
    <property type="match status" value="1"/>
</dbReference>
<evidence type="ECO:0000256" key="2">
    <source>
        <dbReference type="SAM" id="MobiDB-lite"/>
    </source>
</evidence>
<keyword evidence="5" id="KW-1185">Reference proteome</keyword>
<dbReference type="InterPro" id="IPR033121">
    <property type="entry name" value="PEPTIDASE_A1"/>
</dbReference>
<dbReference type="STRING" id="930991.A0A0D0DNU3"/>
<dbReference type="Gene3D" id="2.40.70.10">
    <property type="entry name" value="Acid Proteases"/>
    <property type="match status" value="1"/>
</dbReference>
<protein>
    <recommendedName>
        <fullName evidence="3">Peptidase A1 domain-containing protein</fullName>
    </recommendedName>
</protein>
<feature type="region of interest" description="Disordered" evidence="2">
    <location>
        <begin position="312"/>
        <end position="335"/>
    </location>
</feature>
<dbReference type="InterPro" id="IPR021109">
    <property type="entry name" value="Peptidase_aspartic_dom_sf"/>
</dbReference>
<comment type="similarity">
    <text evidence="1">Belongs to the peptidase A1 family.</text>
</comment>
<dbReference type="GO" id="GO:0006508">
    <property type="term" value="P:proteolysis"/>
    <property type="evidence" value="ECO:0007669"/>
    <property type="project" value="InterPro"/>
</dbReference>
<sequence>MYTVHVRHSALRLHEVVNLSGCCINASNRLWIRFRAGYSICRHCLFRRFHHPYPGIPVGVTDTTTGLLNSSWSGIMGLGFSAISALQTTPFWQALYNSNLLSQPMFGFFLERYIDDPVPVNTAPGGTFTLGGTNSSLYTGEIEFINMPSDSTPSYWLQQVTTVTIQGKSISIPSSSGLAAIDTGTTLIGAPSSIVQSIWANVPGSMALTGQYEGLYAYPCNTAVSVSMSFGGTSWPISTADMNLGNLTVTGTTTQMCVGGIFDIGSTVGSGQGVPFWIVGGTFLKNVYSVFQANPPAVGFAQLANGLSSSSGTPSSGSSAGSNPATTSTPSGATASTTLSTSLTVLVTLLAAFFAAFQV</sequence>
<dbReference type="CDD" id="cd05471">
    <property type="entry name" value="pepsin_like"/>
    <property type="match status" value="1"/>
</dbReference>
<dbReference type="InterPro" id="IPR001461">
    <property type="entry name" value="Aspartic_peptidase_A1"/>
</dbReference>
<evidence type="ECO:0000259" key="3">
    <source>
        <dbReference type="PROSITE" id="PS51767"/>
    </source>
</evidence>